<name>A0ACC0BS65_CATRO</name>
<evidence type="ECO:0000313" key="1">
    <source>
        <dbReference type="EMBL" id="KAI5675520.1"/>
    </source>
</evidence>
<dbReference type="Proteomes" id="UP001060085">
    <property type="component" value="Linkage Group LG02"/>
</dbReference>
<evidence type="ECO:0000313" key="2">
    <source>
        <dbReference type="Proteomes" id="UP001060085"/>
    </source>
</evidence>
<protein>
    <submittedName>
        <fullName evidence="1">Uncharacterized protein</fullName>
    </submittedName>
</protein>
<proteinExistence type="predicted"/>
<comment type="caution">
    <text evidence="1">The sequence shown here is derived from an EMBL/GenBank/DDBJ whole genome shotgun (WGS) entry which is preliminary data.</text>
</comment>
<sequence length="124" mass="13555">MGFRKGRKASLASASKNACEDSCSRSKKVLGKFPFSLLVLAQSSISLVSELVIGSASSYRLSWAQITVRKQRKMLISEFPYFVASINAIQSLRLSAVKMAVSERELTQAVAVRGTRGELEVPLE</sequence>
<reference evidence="2" key="1">
    <citation type="journal article" date="2023" name="Nat. Plants">
        <title>Single-cell RNA sequencing provides a high-resolution roadmap for understanding the multicellular compartmentation of specialized metabolism.</title>
        <authorList>
            <person name="Sun S."/>
            <person name="Shen X."/>
            <person name="Li Y."/>
            <person name="Li Y."/>
            <person name="Wang S."/>
            <person name="Li R."/>
            <person name="Zhang H."/>
            <person name="Shen G."/>
            <person name="Guo B."/>
            <person name="Wei J."/>
            <person name="Xu J."/>
            <person name="St-Pierre B."/>
            <person name="Chen S."/>
            <person name="Sun C."/>
        </authorList>
    </citation>
    <scope>NUCLEOTIDE SEQUENCE [LARGE SCALE GENOMIC DNA]</scope>
</reference>
<organism evidence="1 2">
    <name type="scientific">Catharanthus roseus</name>
    <name type="common">Madagascar periwinkle</name>
    <name type="synonym">Vinca rosea</name>
    <dbReference type="NCBI Taxonomy" id="4058"/>
    <lineage>
        <taxon>Eukaryota</taxon>
        <taxon>Viridiplantae</taxon>
        <taxon>Streptophyta</taxon>
        <taxon>Embryophyta</taxon>
        <taxon>Tracheophyta</taxon>
        <taxon>Spermatophyta</taxon>
        <taxon>Magnoliopsida</taxon>
        <taxon>eudicotyledons</taxon>
        <taxon>Gunneridae</taxon>
        <taxon>Pentapetalae</taxon>
        <taxon>asterids</taxon>
        <taxon>lamiids</taxon>
        <taxon>Gentianales</taxon>
        <taxon>Apocynaceae</taxon>
        <taxon>Rauvolfioideae</taxon>
        <taxon>Vinceae</taxon>
        <taxon>Catharanthinae</taxon>
        <taxon>Catharanthus</taxon>
    </lineage>
</organism>
<accession>A0ACC0BS65</accession>
<gene>
    <name evidence="1" type="ORF">M9H77_06470</name>
</gene>
<keyword evidence="2" id="KW-1185">Reference proteome</keyword>
<dbReference type="EMBL" id="CM044702">
    <property type="protein sequence ID" value="KAI5675520.1"/>
    <property type="molecule type" value="Genomic_DNA"/>
</dbReference>